<sequence length="1139" mass="125045">MSTLVIEDHDALRVALDSGLVPAVVQAAPVQFELDEDHRLLLAPSVEIGRAERKRLRDAGVVFTRRRLRDGQTLSCWAELLDPEPAPEPQLPLGEVLFISEGDHGFLQLSGELLRLGSEDQRLAFFEDEHGRRHNLCRVPDPPYYALLRALDRDDPLRAFLPARPGGRVWVELGARHPQAARLELEAGGLVLIPREPAATWLRAPDGPWLDLQAVSDVTLPTLTSWRATMPAQRLPVELRLVRAPSKRPPDLWVLRERALEQIEQLVCTVPDEVVARLRFAVIGTGTDTCVVLRARRSAKGPPALELDAEAYVPAAQIPDLYLPVGAMIDPPLRPSRLRELLSDDATSSHSQRVVWLAAQGREGRRGQAFSRESLDESAFAPLTEWVDYLVGADEQALVPWIRSAAFDLDGFVSIGVEWEDGAAPKPKREPKPKRDRGRREVEFDDTDFAAPVSVQLDDSGPVQPLEAVPELRPIDLPRTEIEAQLSALEAAFCELDTPLDDPARISMWADLGNLQAALHRSREAGLCWARALWLGAAATGPSQLALAHRWVTSECAMLGYPDGGHMLGIVDVVDADLDEQMVRALAAEVVYAELYVRATPAERARAAATLGSDPQVAPPLGPELLARLQRFFATHGALLDLRTLWLARSGLARLAGDDRLALFQTRDLIMSSLREGVGLARNIPNFVRTHGTDGDASDLGRLADELLRARDEYLTTKRQRSTIESTYPEARTDAYVRLVLAWGLARVGRPQDARDELDAGVALLGDSIAPERGDAIHIAAHASYAARIHHALEGLPPGAPLSAEPGGPIAARERLSNIDRFKYDRLLQLSRVLDPREGVDAFDKWNRKDDEPFAGLALLTRPEDLAALFDRMLAAMSTQAPERVARSLTELLEYLEALPEPLAVPRLQAALPFVSAAPLEARPRLLRNVLLLAGYYDRPALIDEALATLAVSDAELTEQRPAEYAELLTRCAPVLRRSNHEAQLSARLSRLEERVGDNSDVPGVVAQLHIAAGFAALGQPGRVQGAFTAAYALLPELAAPPPKLQVLQTLLREIAVALSRSTPGQAIAGSRALMQRLASTSDSLSTTSHFCLSVIQLMEAVVLSLASEDLALSEWARRWVETDEHLLHRRIHKDLSAR</sequence>
<dbReference type="AlphaFoldDB" id="A0A2S9YKA0"/>
<dbReference type="Proteomes" id="UP000238823">
    <property type="component" value="Unassembled WGS sequence"/>
</dbReference>
<dbReference type="InterPro" id="IPR045486">
    <property type="entry name" value="fvmX7"/>
</dbReference>
<feature type="region of interest" description="Disordered" evidence="1">
    <location>
        <begin position="422"/>
        <end position="442"/>
    </location>
</feature>
<dbReference type="EMBL" id="PVNL01000093">
    <property type="protein sequence ID" value="PRQ05513.1"/>
    <property type="molecule type" value="Genomic_DNA"/>
</dbReference>
<evidence type="ECO:0000259" key="2">
    <source>
        <dbReference type="Pfam" id="PF20005"/>
    </source>
</evidence>
<gene>
    <name evidence="3" type="ORF">ENSA7_45590</name>
</gene>
<accession>A0A2S9YKA0</accession>
<reference evidence="3 4" key="1">
    <citation type="submission" date="2018-03" db="EMBL/GenBank/DDBJ databases">
        <title>Draft Genome Sequences of the Obligatory Marine Myxobacteria Enhygromyxa salina SWB007.</title>
        <authorList>
            <person name="Poehlein A."/>
            <person name="Moghaddam J.A."/>
            <person name="Harms H."/>
            <person name="Alanjari M."/>
            <person name="Koenig G.M."/>
            <person name="Daniel R."/>
            <person name="Schaeberle T.F."/>
        </authorList>
    </citation>
    <scope>NUCLEOTIDE SEQUENCE [LARGE SCALE GENOMIC DNA]</scope>
    <source>
        <strain evidence="3 4">SWB007</strain>
    </source>
</reference>
<dbReference type="RefSeq" id="WP_106091490.1">
    <property type="nucleotide sequence ID" value="NZ_PVNL01000093.1"/>
</dbReference>
<evidence type="ECO:0000313" key="4">
    <source>
        <dbReference type="Proteomes" id="UP000238823"/>
    </source>
</evidence>
<evidence type="ECO:0000313" key="3">
    <source>
        <dbReference type="EMBL" id="PRQ05513.1"/>
    </source>
</evidence>
<proteinExistence type="predicted"/>
<dbReference type="OrthoDB" id="243139at2"/>
<organism evidence="3 4">
    <name type="scientific">Enhygromyxa salina</name>
    <dbReference type="NCBI Taxonomy" id="215803"/>
    <lineage>
        <taxon>Bacteria</taxon>
        <taxon>Pseudomonadati</taxon>
        <taxon>Myxococcota</taxon>
        <taxon>Polyangia</taxon>
        <taxon>Nannocystales</taxon>
        <taxon>Nannocystaceae</taxon>
        <taxon>Enhygromyxa</taxon>
    </lineage>
</organism>
<feature type="domain" description="FtsH ternary system" evidence="2">
    <location>
        <begin position="2"/>
        <end position="391"/>
    </location>
</feature>
<protein>
    <recommendedName>
        <fullName evidence="2">FtsH ternary system domain-containing protein</fullName>
    </recommendedName>
</protein>
<dbReference type="Pfam" id="PF20005">
    <property type="entry name" value="fvmX7"/>
    <property type="match status" value="1"/>
</dbReference>
<comment type="caution">
    <text evidence="3">The sequence shown here is derived from an EMBL/GenBank/DDBJ whole genome shotgun (WGS) entry which is preliminary data.</text>
</comment>
<evidence type="ECO:0000256" key="1">
    <source>
        <dbReference type="SAM" id="MobiDB-lite"/>
    </source>
</evidence>
<name>A0A2S9YKA0_9BACT</name>